<name>A0A1M7QTC9_9BACT</name>
<dbReference type="AlphaFoldDB" id="A0A1M7QTC9"/>
<keyword evidence="2" id="KW-1185">Reference proteome</keyword>
<evidence type="ECO:0008006" key="3">
    <source>
        <dbReference type="Google" id="ProtNLM"/>
    </source>
</evidence>
<evidence type="ECO:0000313" key="2">
    <source>
        <dbReference type="Proteomes" id="UP000184513"/>
    </source>
</evidence>
<dbReference type="InterPro" id="IPR025316">
    <property type="entry name" value="DUF4221"/>
</dbReference>
<sequence>MGLQPSNYKYRLTIICEFLVWRFLLFTVFVYMTCSCQQTGTEERNQITGYSLDTVIIDSKDRILDLSGYLQRTDLNADGKTFYLYNRHDHSIDEIDLEQKAFVRSFPLEVEGPNGVGQYIFDVQSLKNKRLFLKSIPFSSVVDKNGRVVQKVNWLSAKDSLGEPFGKVPPRRELVVDTGDWRVVGTNLDFMKETAFLGVLSVQNNRVKNIDIDTRNSFSGYFMKAGTNFRPPWVYLNADENHLYVTHAYSNEIILFNSKGELIKIVDYEPKLTPKRAKLPEILNGTREQIRNERRKLGEQVSFGAPVWDKLNERYFRLSEQWIYGDGSDEAEARRARVFLSVFDAGFNLVGEVELKEPFIVNYRYFAKDGKLWICQNFSDELGFLVYDL</sequence>
<dbReference type="Proteomes" id="UP000184513">
    <property type="component" value="Unassembled WGS sequence"/>
</dbReference>
<protein>
    <recommendedName>
        <fullName evidence="3">TolB-like 6-blade propeller-like</fullName>
    </recommendedName>
</protein>
<organism evidence="1 2">
    <name type="scientific">Cyclobacterium lianum</name>
    <dbReference type="NCBI Taxonomy" id="388280"/>
    <lineage>
        <taxon>Bacteria</taxon>
        <taxon>Pseudomonadati</taxon>
        <taxon>Bacteroidota</taxon>
        <taxon>Cytophagia</taxon>
        <taxon>Cytophagales</taxon>
        <taxon>Cyclobacteriaceae</taxon>
        <taxon>Cyclobacterium</taxon>
    </lineage>
</organism>
<dbReference type="Pfam" id="PF13970">
    <property type="entry name" value="DUF4221"/>
    <property type="match status" value="1"/>
</dbReference>
<proteinExistence type="predicted"/>
<gene>
    <name evidence="1" type="ORF">SAMN04488057_12425</name>
</gene>
<dbReference type="STRING" id="388280.SAMN04488057_12425"/>
<reference evidence="1 2" key="1">
    <citation type="submission" date="2016-11" db="EMBL/GenBank/DDBJ databases">
        <authorList>
            <person name="Jaros S."/>
            <person name="Januszkiewicz K."/>
            <person name="Wedrychowicz H."/>
        </authorList>
    </citation>
    <scope>NUCLEOTIDE SEQUENCE [LARGE SCALE GENOMIC DNA]</scope>
    <source>
        <strain evidence="1 2">CGMCC 1.6102</strain>
    </source>
</reference>
<evidence type="ECO:0000313" key="1">
    <source>
        <dbReference type="EMBL" id="SHN34978.1"/>
    </source>
</evidence>
<dbReference type="SUPFAM" id="SSF63829">
    <property type="entry name" value="Calcium-dependent phosphotriesterase"/>
    <property type="match status" value="1"/>
</dbReference>
<dbReference type="EMBL" id="FRCY01000024">
    <property type="protein sequence ID" value="SHN34978.1"/>
    <property type="molecule type" value="Genomic_DNA"/>
</dbReference>
<accession>A0A1M7QTC9</accession>